<dbReference type="InterPro" id="IPR050153">
    <property type="entry name" value="Metal_Ion_Import_ABC"/>
</dbReference>
<keyword evidence="7" id="KW-1185">Reference proteome</keyword>
<dbReference type="PROSITE" id="PS00211">
    <property type="entry name" value="ABC_TRANSPORTER_1"/>
    <property type="match status" value="1"/>
</dbReference>
<proteinExistence type="inferred from homology"/>
<evidence type="ECO:0000313" key="7">
    <source>
        <dbReference type="Proteomes" id="UP000440713"/>
    </source>
</evidence>
<evidence type="ECO:0000256" key="4">
    <source>
        <dbReference type="ARBA" id="ARBA00022840"/>
    </source>
</evidence>
<keyword evidence="3" id="KW-0547">Nucleotide-binding</keyword>
<dbReference type="SUPFAM" id="SSF52540">
    <property type="entry name" value="P-loop containing nucleoside triphosphate hydrolases"/>
    <property type="match status" value="1"/>
</dbReference>
<evidence type="ECO:0000256" key="3">
    <source>
        <dbReference type="ARBA" id="ARBA00022741"/>
    </source>
</evidence>
<dbReference type="Pfam" id="PF00005">
    <property type="entry name" value="ABC_tran"/>
    <property type="match status" value="1"/>
</dbReference>
<dbReference type="RefSeq" id="WP_154538361.1">
    <property type="nucleotide sequence ID" value="NZ_VUNE01000004.1"/>
</dbReference>
<dbReference type="PANTHER" id="PTHR42734:SF17">
    <property type="entry name" value="METAL TRANSPORT SYSTEM ATP-BINDING PROTEIN TM_0124-RELATED"/>
    <property type="match status" value="1"/>
</dbReference>
<comment type="caution">
    <text evidence="6">The sequence shown here is derived from an EMBL/GenBank/DDBJ whole genome shotgun (WGS) entry which is preliminary data.</text>
</comment>
<dbReference type="GO" id="GO:0005524">
    <property type="term" value="F:ATP binding"/>
    <property type="evidence" value="ECO:0007669"/>
    <property type="project" value="UniProtKB-KW"/>
</dbReference>
<evidence type="ECO:0000256" key="2">
    <source>
        <dbReference type="ARBA" id="ARBA00022448"/>
    </source>
</evidence>
<accession>A0A6N7X168</accession>
<evidence type="ECO:0000256" key="1">
    <source>
        <dbReference type="ARBA" id="ARBA00005417"/>
    </source>
</evidence>
<reference evidence="6 7" key="1">
    <citation type="submission" date="2019-08" db="EMBL/GenBank/DDBJ databases">
        <title>In-depth cultivation of the pig gut microbiome towards novel bacterial diversity and tailored functional studies.</title>
        <authorList>
            <person name="Wylensek D."/>
            <person name="Hitch T.C.A."/>
            <person name="Clavel T."/>
        </authorList>
    </citation>
    <scope>NUCLEOTIDE SEQUENCE [LARGE SCALE GENOMIC DNA]</scope>
    <source>
        <strain evidence="6 7">WCA-SAB-591-4A-A</strain>
    </source>
</reference>
<comment type="similarity">
    <text evidence="1">Belongs to the ABC transporter superfamily.</text>
</comment>
<keyword evidence="2" id="KW-0813">Transport</keyword>
<organism evidence="6 7">
    <name type="scientific">Peptostreptococcus porci</name>
    <dbReference type="NCBI Taxonomy" id="2652282"/>
    <lineage>
        <taxon>Bacteria</taxon>
        <taxon>Bacillati</taxon>
        <taxon>Bacillota</taxon>
        <taxon>Clostridia</taxon>
        <taxon>Peptostreptococcales</taxon>
        <taxon>Peptostreptococcaceae</taxon>
        <taxon>Peptostreptococcus</taxon>
    </lineage>
</organism>
<dbReference type="CDD" id="cd03235">
    <property type="entry name" value="ABC_Metallic_Cations"/>
    <property type="match status" value="1"/>
</dbReference>
<dbReference type="SMART" id="SM00382">
    <property type="entry name" value="AAA"/>
    <property type="match status" value="1"/>
</dbReference>
<evidence type="ECO:0000259" key="5">
    <source>
        <dbReference type="PROSITE" id="PS50893"/>
    </source>
</evidence>
<name>A0A6N7X168_9FIRM</name>
<protein>
    <submittedName>
        <fullName evidence="6">Metal ABC transporter ATP-binding protein</fullName>
    </submittedName>
</protein>
<dbReference type="PANTHER" id="PTHR42734">
    <property type="entry name" value="METAL TRANSPORT SYSTEM ATP-BINDING PROTEIN TM_0124-RELATED"/>
    <property type="match status" value="1"/>
</dbReference>
<dbReference type="Gene3D" id="3.40.50.300">
    <property type="entry name" value="P-loop containing nucleotide triphosphate hydrolases"/>
    <property type="match status" value="1"/>
</dbReference>
<feature type="domain" description="ABC transporter" evidence="5">
    <location>
        <begin position="5"/>
        <end position="222"/>
    </location>
</feature>
<keyword evidence="4 6" id="KW-0067">ATP-binding</keyword>
<sequence>MEKIIEVRDIFFKYDKEYILQNVSFDIEKGDFVGIIGANGTGKSTLIKLILGILKPDSGEILISGSNPSKSKQVSGIGYVPQVGVSSGVEFPATVTEIVLMNMYREIGLFKFAKRKHIEKVKEILSIVGMTEYANRRFCDLSGGQQQRVVIAKALANNPEILILDEPTSGIDHRSEDALYELLDRLHLERKITIVMISHDIERLKKHSNRIIEVESFWREEV</sequence>
<dbReference type="FunFam" id="3.40.50.300:FF:000134">
    <property type="entry name" value="Iron-enterobactin ABC transporter ATP-binding protein"/>
    <property type="match status" value="1"/>
</dbReference>
<dbReference type="Proteomes" id="UP000440713">
    <property type="component" value="Unassembled WGS sequence"/>
</dbReference>
<evidence type="ECO:0000313" key="6">
    <source>
        <dbReference type="EMBL" id="MST62885.1"/>
    </source>
</evidence>
<dbReference type="InterPro" id="IPR003593">
    <property type="entry name" value="AAA+_ATPase"/>
</dbReference>
<dbReference type="InterPro" id="IPR003439">
    <property type="entry name" value="ABC_transporter-like_ATP-bd"/>
</dbReference>
<dbReference type="InterPro" id="IPR027417">
    <property type="entry name" value="P-loop_NTPase"/>
</dbReference>
<dbReference type="PROSITE" id="PS50893">
    <property type="entry name" value="ABC_TRANSPORTER_2"/>
    <property type="match status" value="1"/>
</dbReference>
<dbReference type="GO" id="GO:0016887">
    <property type="term" value="F:ATP hydrolysis activity"/>
    <property type="evidence" value="ECO:0007669"/>
    <property type="project" value="InterPro"/>
</dbReference>
<dbReference type="EMBL" id="VUNE01000004">
    <property type="protein sequence ID" value="MST62885.1"/>
    <property type="molecule type" value="Genomic_DNA"/>
</dbReference>
<dbReference type="AlphaFoldDB" id="A0A6N7X168"/>
<gene>
    <name evidence="6" type="ORF">FYJ71_07870</name>
</gene>
<dbReference type="InterPro" id="IPR017871">
    <property type="entry name" value="ABC_transporter-like_CS"/>
</dbReference>